<dbReference type="EMBL" id="JBBXMP010000019">
    <property type="protein sequence ID" value="KAL0068330.1"/>
    <property type="molecule type" value="Genomic_DNA"/>
</dbReference>
<gene>
    <name evidence="1" type="ORF">AAF712_004717</name>
</gene>
<evidence type="ECO:0008006" key="3">
    <source>
        <dbReference type="Google" id="ProtNLM"/>
    </source>
</evidence>
<dbReference type="InterPro" id="IPR032710">
    <property type="entry name" value="NTF2-like_dom_sf"/>
</dbReference>
<keyword evidence="2" id="KW-1185">Reference proteome</keyword>
<evidence type="ECO:0000313" key="1">
    <source>
        <dbReference type="EMBL" id="KAL0068330.1"/>
    </source>
</evidence>
<dbReference type="Gene3D" id="3.10.450.50">
    <property type="match status" value="1"/>
</dbReference>
<evidence type="ECO:0000313" key="2">
    <source>
        <dbReference type="Proteomes" id="UP001437256"/>
    </source>
</evidence>
<name>A0ABR3A496_9AGAR</name>
<accession>A0ABR3A496</accession>
<protein>
    <recommendedName>
        <fullName evidence="3">SnoaL-like domain-containing protein</fullName>
    </recommendedName>
</protein>
<organism evidence="1 2">
    <name type="scientific">Marasmius tenuissimus</name>
    <dbReference type="NCBI Taxonomy" id="585030"/>
    <lineage>
        <taxon>Eukaryota</taxon>
        <taxon>Fungi</taxon>
        <taxon>Dikarya</taxon>
        <taxon>Basidiomycota</taxon>
        <taxon>Agaricomycotina</taxon>
        <taxon>Agaricomycetes</taxon>
        <taxon>Agaricomycetidae</taxon>
        <taxon>Agaricales</taxon>
        <taxon>Marasmiineae</taxon>
        <taxon>Marasmiaceae</taxon>
        <taxon>Marasmius</taxon>
    </lineage>
</organism>
<reference evidence="1 2" key="1">
    <citation type="submission" date="2024-05" db="EMBL/GenBank/DDBJ databases">
        <title>A draft genome resource for the thread blight pathogen Marasmius tenuissimus strain MS-2.</title>
        <authorList>
            <person name="Yulfo-Soto G.E."/>
            <person name="Baruah I.K."/>
            <person name="Amoako-Attah I."/>
            <person name="Bukari Y."/>
            <person name="Meinhardt L.W."/>
            <person name="Bailey B.A."/>
            <person name="Cohen S.P."/>
        </authorList>
    </citation>
    <scope>NUCLEOTIDE SEQUENCE [LARGE SCALE GENOMIC DNA]</scope>
    <source>
        <strain evidence="1 2">MS-2</strain>
    </source>
</reference>
<comment type="caution">
    <text evidence="1">The sequence shown here is derived from an EMBL/GenBank/DDBJ whole genome shotgun (WGS) entry which is preliminary data.</text>
</comment>
<dbReference type="Proteomes" id="UP001437256">
    <property type="component" value="Unassembled WGS sequence"/>
</dbReference>
<sequence>MAYPAAVLPTYGLKLEALLVQPIESSNMRVSPLILFSPVITLAAPSAERITQLFAPLATGDGNSLVDLFSPNITWTTIGGVVGGARNYTETLEFFASVNNAIDGTYKVETVSVISEGAEGKHSSTELKAADGTVGTNGVRYDQRYVWVSEWDGEKMVSNREYLDSALADRLFGANSV</sequence>
<dbReference type="SUPFAM" id="SSF54427">
    <property type="entry name" value="NTF2-like"/>
    <property type="match status" value="1"/>
</dbReference>
<proteinExistence type="predicted"/>